<proteinExistence type="predicted"/>
<reference evidence="1" key="1">
    <citation type="submission" date="2020-06" db="EMBL/GenBank/DDBJ databases">
        <authorList>
            <person name="Li T."/>
            <person name="Hu X."/>
            <person name="Zhang T."/>
            <person name="Song X."/>
            <person name="Zhang H."/>
            <person name="Dai N."/>
            <person name="Sheng W."/>
            <person name="Hou X."/>
            <person name="Wei L."/>
        </authorList>
    </citation>
    <scope>NUCLEOTIDE SEQUENCE</scope>
    <source>
        <strain evidence="1">KEN8</strain>
        <tissue evidence="1">Leaf</tissue>
    </source>
</reference>
<organism evidence="1">
    <name type="scientific">Sesamum calycinum</name>
    <dbReference type="NCBI Taxonomy" id="2727403"/>
    <lineage>
        <taxon>Eukaryota</taxon>
        <taxon>Viridiplantae</taxon>
        <taxon>Streptophyta</taxon>
        <taxon>Embryophyta</taxon>
        <taxon>Tracheophyta</taxon>
        <taxon>Spermatophyta</taxon>
        <taxon>Magnoliopsida</taxon>
        <taxon>eudicotyledons</taxon>
        <taxon>Gunneridae</taxon>
        <taxon>Pentapetalae</taxon>
        <taxon>asterids</taxon>
        <taxon>lamiids</taxon>
        <taxon>Lamiales</taxon>
        <taxon>Pedaliaceae</taxon>
        <taxon>Sesamum</taxon>
    </lineage>
</organism>
<dbReference type="EMBL" id="JACGWM010000318">
    <property type="protein sequence ID" value="KAL0307728.1"/>
    <property type="molecule type" value="Genomic_DNA"/>
</dbReference>
<comment type="caution">
    <text evidence="1">The sequence shown here is derived from an EMBL/GenBank/DDBJ whole genome shotgun (WGS) entry which is preliminary data.</text>
</comment>
<evidence type="ECO:0000313" key="1">
    <source>
        <dbReference type="EMBL" id="KAL0307728.1"/>
    </source>
</evidence>
<protein>
    <recommendedName>
        <fullName evidence="2">Reverse transcriptase</fullName>
    </recommendedName>
</protein>
<gene>
    <name evidence="1" type="ORF">Scaly_2972400</name>
</gene>
<evidence type="ECO:0008006" key="2">
    <source>
        <dbReference type="Google" id="ProtNLM"/>
    </source>
</evidence>
<dbReference type="PANTHER" id="PTHR33116:SF86">
    <property type="entry name" value="REVERSE TRANSCRIPTASE DOMAIN-CONTAINING PROTEIN"/>
    <property type="match status" value="1"/>
</dbReference>
<dbReference type="PANTHER" id="PTHR33116">
    <property type="entry name" value="REVERSE TRANSCRIPTASE ZINC-BINDING DOMAIN-CONTAINING PROTEIN-RELATED-RELATED"/>
    <property type="match status" value="1"/>
</dbReference>
<reference evidence="1" key="2">
    <citation type="journal article" date="2024" name="Plant">
        <title>Genomic evolution and insights into agronomic trait innovations of Sesamum species.</title>
        <authorList>
            <person name="Miao H."/>
            <person name="Wang L."/>
            <person name="Qu L."/>
            <person name="Liu H."/>
            <person name="Sun Y."/>
            <person name="Le M."/>
            <person name="Wang Q."/>
            <person name="Wei S."/>
            <person name="Zheng Y."/>
            <person name="Lin W."/>
            <person name="Duan Y."/>
            <person name="Cao H."/>
            <person name="Xiong S."/>
            <person name="Wang X."/>
            <person name="Wei L."/>
            <person name="Li C."/>
            <person name="Ma Q."/>
            <person name="Ju M."/>
            <person name="Zhao R."/>
            <person name="Li G."/>
            <person name="Mu C."/>
            <person name="Tian Q."/>
            <person name="Mei H."/>
            <person name="Zhang T."/>
            <person name="Gao T."/>
            <person name="Zhang H."/>
        </authorList>
    </citation>
    <scope>NUCLEOTIDE SEQUENCE</scope>
    <source>
        <strain evidence="1">KEN8</strain>
    </source>
</reference>
<name>A0AAW2KMJ1_9LAMI</name>
<sequence>MGKNQTVAEALGSWDWVSFENIKKRVKELTEKIPNVNKGKLTTRAKDECIEFLTPVVFDNMNAGLFLQYSLKEVRHALNQMHPLKPPGQRGRGLRQRNPLSTYLFLCSAEATQKAMLYVREVLRHFEVVSGLMINLEKLTGVFSKNTPELVNKDLIGILEVPMVDKHTKYLGLPLVVDRSKRAIFECIKEMIWKRFQGWSVQRLSHAGRVVMIKSIIQAIPTYAMSCFKIPKALLSEIENMITSFFSQQDGD</sequence>
<dbReference type="AlphaFoldDB" id="A0AAW2KMJ1"/>
<accession>A0AAW2KMJ1</accession>